<name>A0AAD7HCX2_9AGAR</name>
<evidence type="ECO:0000313" key="2">
    <source>
        <dbReference type="Proteomes" id="UP001215280"/>
    </source>
</evidence>
<organism evidence="1 2">
    <name type="scientific">Mycena maculata</name>
    <dbReference type="NCBI Taxonomy" id="230809"/>
    <lineage>
        <taxon>Eukaryota</taxon>
        <taxon>Fungi</taxon>
        <taxon>Dikarya</taxon>
        <taxon>Basidiomycota</taxon>
        <taxon>Agaricomycotina</taxon>
        <taxon>Agaricomycetes</taxon>
        <taxon>Agaricomycetidae</taxon>
        <taxon>Agaricales</taxon>
        <taxon>Marasmiineae</taxon>
        <taxon>Mycenaceae</taxon>
        <taxon>Mycena</taxon>
    </lineage>
</organism>
<protein>
    <submittedName>
        <fullName evidence="1">Uncharacterized protein</fullName>
    </submittedName>
</protein>
<reference evidence="1" key="1">
    <citation type="submission" date="2023-03" db="EMBL/GenBank/DDBJ databases">
        <title>Massive genome expansion in bonnet fungi (Mycena s.s.) driven by repeated elements and novel gene families across ecological guilds.</title>
        <authorList>
            <consortium name="Lawrence Berkeley National Laboratory"/>
            <person name="Harder C.B."/>
            <person name="Miyauchi S."/>
            <person name="Viragh M."/>
            <person name="Kuo A."/>
            <person name="Thoen E."/>
            <person name="Andreopoulos B."/>
            <person name="Lu D."/>
            <person name="Skrede I."/>
            <person name="Drula E."/>
            <person name="Henrissat B."/>
            <person name="Morin E."/>
            <person name="Kohler A."/>
            <person name="Barry K."/>
            <person name="LaButti K."/>
            <person name="Morin E."/>
            <person name="Salamov A."/>
            <person name="Lipzen A."/>
            <person name="Mereny Z."/>
            <person name="Hegedus B."/>
            <person name="Baldrian P."/>
            <person name="Stursova M."/>
            <person name="Weitz H."/>
            <person name="Taylor A."/>
            <person name="Grigoriev I.V."/>
            <person name="Nagy L.G."/>
            <person name="Martin F."/>
            <person name="Kauserud H."/>
        </authorList>
    </citation>
    <scope>NUCLEOTIDE SEQUENCE</scope>
    <source>
        <strain evidence="1">CBHHK188m</strain>
    </source>
</reference>
<comment type="caution">
    <text evidence="1">The sequence shown here is derived from an EMBL/GenBank/DDBJ whole genome shotgun (WGS) entry which is preliminary data.</text>
</comment>
<keyword evidence="2" id="KW-1185">Reference proteome</keyword>
<dbReference type="AlphaFoldDB" id="A0AAD7HCX2"/>
<gene>
    <name evidence="1" type="ORF">DFH07DRAFT_1012338</name>
</gene>
<proteinExistence type="predicted"/>
<accession>A0AAD7HCX2</accession>
<sequence length="176" mass="19559">MARSRHKSRQLVEEPWLRTCTDFEEGNPLVVTFTNAVATLVSLSGSTIVTSEQPLNVTLTPRALSRSRQNVWGIWYSNTPHGVTAENVTSLTFVSHSPQHASRMLKIMQKGCLSRVQFGPTALNACQIVVILDGPQQHRKWGKKSEKIVGALEGIELRRINPKVIDSALIAERLGY</sequence>
<evidence type="ECO:0000313" key="1">
    <source>
        <dbReference type="EMBL" id="KAJ7717818.1"/>
    </source>
</evidence>
<dbReference type="Proteomes" id="UP001215280">
    <property type="component" value="Unassembled WGS sequence"/>
</dbReference>
<dbReference type="EMBL" id="JARJLG010000313">
    <property type="protein sequence ID" value="KAJ7717818.1"/>
    <property type="molecule type" value="Genomic_DNA"/>
</dbReference>